<evidence type="ECO:0000313" key="1">
    <source>
        <dbReference type="EMBL" id="MCU6695690.1"/>
    </source>
</evidence>
<evidence type="ECO:0008006" key="3">
    <source>
        <dbReference type="Google" id="ProtNLM"/>
    </source>
</evidence>
<gene>
    <name evidence="1" type="ORF">OCV63_02100</name>
</gene>
<reference evidence="1 2" key="1">
    <citation type="journal article" date="2021" name="ISME Commun">
        <title>Automated analysis of genomic sequences facilitates high-throughput and comprehensive description of bacteria.</title>
        <authorList>
            <person name="Hitch T.C.A."/>
        </authorList>
    </citation>
    <scope>NUCLEOTIDE SEQUENCE [LARGE SCALE GENOMIC DNA]</scope>
    <source>
        <strain evidence="1 2">Sanger_04</strain>
    </source>
</reference>
<evidence type="ECO:0000313" key="2">
    <source>
        <dbReference type="Proteomes" id="UP001652461"/>
    </source>
</evidence>
<proteinExistence type="predicted"/>
<dbReference type="Proteomes" id="UP001652461">
    <property type="component" value="Unassembled WGS sequence"/>
</dbReference>
<accession>A0ABT2RTQ0</accession>
<dbReference type="RefSeq" id="WP_158361772.1">
    <property type="nucleotide sequence ID" value="NZ_JAOQKC010000002.1"/>
</dbReference>
<keyword evidence="2" id="KW-1185">Reference proteome</keyword>
<dbReference type="EMBL" id="JAOQKC010000002">
    <property type="protein sequence ID" value="MCU6695690.1"/>
    <property type="molecule type" value="Genomic_DNA"/>
</dbReference>
<organism evidence="1 2">
    <name type="scientific">Laedolimicola ammoniilytica</name>
    <dbReference type="NCBI Taxonomy" id="2981771"/>
    <lineage>
        <taxon>Bacteria</taxon>
        <taxon>Bacillati</taxon>
        <taxon>Bacillota</taxon>
        <taxon>Clostridia</taxon>
        <taxon>Lachnospirales</taxon>
        <taxon>Lachnospiraceae</taxon>
        <taxon>Laedolimicola</taxon>
    </lineage>
</organism>
<sequence>MSIVNLWSKFKRRRYFDEILCQELMIHESMCAYIQECRPEEKMTIEKLLAEIDSQGVTWDRFELQEMRKKYSMEEVDQNIKRLAEKVEVAVLMGDQVMCDLFRIFYPALHCWNYNRWRKRDDISFMLNGADVIFVVRSCSGKMMKKINNYAVPKKVPVIPIRPVYIEDACDRVEAQRRVFAMTILRRHVGELKDEKEIVSNEQNQYGID</sequence>
<name>A0ABT2RTQ0_9FIRM</name>
<comment type="caution">
    <text evidence="1">The sequence shown here is derived from an EMBL/GenBank/DDBJ whole genome shotgun (WGS) entry which is preliminary data.</text>
</comment>
<protein>
    <recommendedName>
        <fullName evidence="3">DUF2325 domain-containing protein</fullName>
    </recommendedName>
</protein>